<keyword evidence="4" id="KW-1185">Reference proteome</keyword>
<dbReference type="Pfam" id="PF07963">
    <property type="entry name" value="N_methyl"/>
    <property type="match status" value="1"/>
</dbReference>
<organism evidence="3 4">
    <name type="scientific">Blastopirellula retiformator</name>
    <dbReference type="NCBI Taxonomy" id="2527970"/>
    <lineage>
        <taxon>Bacteria</taxon>
        <taxon>Pseudomonadati</taxon>
        <taxon>Planctomycetota</taxon>
        <taxon>Planctomycetia</taxon>
        <taxon>Pirellulales</taxon>
        <taxon>Pirellulaceae</taxon>
        <taxon>Blastopirellula</taxon>
    </lineage>
</organism>
<dbReference type="Gene3D" id="3.30.700.10">
    <property type="entry name" value="Glycoprotein, Type 4 Pilin"/>
    <property type="match status" value="1"/>
</dbReference>
<dbReference type="PANTHER" id="PTHR30093">
    <property type="entry name" value="GENERAL SECRETION PATHWAY PROTEIN G"/>
    <property type="match status" value="1"/>
</dbReference>
<dbReference type="InterPro" id="IPR027558">
    <property type="entry name" value="Pre_pil_HX9DG_C"/>
</dbReference>
<reference evidence="3 4" key="1">
    <citation type="submission" date="2019-02" db="EMBL/GenBank/DDBJ databases">
        <title>Deep-cultivation of Planctomycetes and their phenomic and genomic characterization uncovers novel biology.</title>
        <authorList>
            <person name="Wiegand S."/>
            <person name="Jogler M."/>
            <person name="Boedeker C."/>
            <person name="Pinto D."/>
            <person name="Vollmers J."/>
            <person name="Rivas-Marin E."/>
            <person name="Kohn T."/>
            <person name="Peeters S.H."/>
            <person name="Heuer A."/>
            <person name="Rast P."/>
            <person name="Oberbeckmann S."/>
            <person name="Bunk B."/>
            <person name="Jeske O."/>
            <person name="Meyerdierks A."/>
            <person name="Storesund J.E."/>
            <person name="Kallscheuer N."/>
            <person name="Luecker S."/>
            <person name="Lage O.M."/>
            <person name="Pohl T."/>
            <person name="Merkel B.J."/>
            <person name="Hornburger P."/>
            <person name="Mueller R.-W."/>
            <person name="Bruemmer F."/>
            <person name="Labrenz M."/>
            <person name="Spormann A.M."/>
            <person name="Op Den Camp H."/>
            <person name="Overmann J."/>
            <person name="Amann R."/>
            <person name="Jetten M.S.M."/>
            <person name="Mascher T."/>
            <person name="Medema M.H."/>
            <person name="Devos D.P."/>
            <person name="Kaster A.-K."/>
            <person name="Ovreas L."/>
            <person name="Rohde M."/>
            <person name="Galperin M.Y."/>
            <person name="Jogler C."/>
        </authorList>
    </citation>
    <scope>NUCLEOTIDE SEQUENCE [LARGE SCALE GENOMIC DNA]</scope>
    <source>
        <strain evidence="3 4">Enr8</strain>
    </source>
</reference>
<dbReference type="NCBIfam" id="TIGR04294">
    <property type="entry name" value="pre_pil_HX9DG"/>
    <property type="match status" value="1"/>
</dbReference>
<dbReference type="SUPFAM" id="SSF54523">
    <property type="entry name" value="Pili subunits"/>
    <property type="match status" value="1"/>
</dbReference>
<evidence type="ECO:0000313" key="4">
    <source>
        <dbReference type="Proteomes" id="UP000318878"/>
    </source>
</evidence>
<dbReference type="PANTHER" id="PTHR30093:SF2">
    <property type="entry name" value="TYPE II SECRETION SYSTEM PROTEIN H"/>
    <property type="match status" value="1"/>
</dbReference>
<evidence type="ECO:0000256" key="1">
    <source>
        <dbReference type="SAM" id="Phobius"/>
    </source>
</evidence>
<accession>A0A5C5UWQ6</accession>
<dbReference type="InterPro" id="IPR011453">
    <property type="entry name" value="DUF1559"/>
</dbReference>
<dbReference type="EMBL" id="SJPF01000005">
    <property type="protein sequence ID" value="TWT30771.1"/>
    <property type="molecule type" value="Genomic_DNA"/>
</dbReference>
<keyword evidence="1" id="KW-0472">Membrane</keyword>
<dbReference type="NCBIfam" id="TIGR02532">
    <property type="entry name" value="IV_pilin_GFxxxE"/>
    <property type="match status" value="1"/>
</dbReference>
<feature type="transmembrane region" description="Helical" evidence="1">
    <location>
        <begin position="20"/>
        <end position="38"/>
    </location>
</feature>
<comment type="caution">
    <text evidence="3">The sequence shown here is derived from an EMBL/GenBank/DDBJ whole genome shotgun (WGS) entry which is preliminary data.</text>
</comment>
<keyword evidence="1" id="KW-0812">Transmembrane</keyword>
<name>A0A5C5UWQ6_9BACT</name>
<dbReference type="RefSeq" id="WP_146435496.1">
    <property type="nucleotide sequence ID" value="NZ_SJPF01000005.1"/>
</dbReference>
<dbReference type="AlphaFoldDB" id="A0A5C5UWQ6"/>
<proteinExistence type="predicted"/>
<dbReference type="Pfam" id="PF07596">
    <property type="entry name" value="SBP_bac_10"/>
    <property type="match status" value="1"/>
</dbReference>
<dbReference type="InterPro" id="IPR012902">
    <property type="entry name" value="N_methyl_site"/>
</dbReference>
<protein>
    <recommendedName>
        <fullName evidence="2">DUF1559 domain-containing protein</fullName>
    </recommendedName>
</protein>
<evidence type="ECO:0000259" key="2">
    <source>
        <dbReference type="Pfam" id="PF07596"/>
    </source>
</evidence>
<sequence>MHKPPSVGSTRRHAFTLVELLVVIAIIGVLIALLLPAVQQAREAARRMQCTNNLKQLGLSLHNHHDTFLHMPVLRNIGGGNHDRRSGFISLLPFLEQNNTYEQIQNDLGTSPWTGTTYWQQFTFAGFQCPSSPPPATFNNSQKGWRNYHMCLGDRLRDRDGEMESTRGMFQKGSGSTTEAPKNKMRFASVTDGLSNTIAFSERISMASNGRPNQGAFAQVTLAADSSPSDCTAALTGTWMGQIEDSRWNDGRSPYSGFFAAAPPNSVSCTGDGNSGNVHDGSYALPGASSLHPGGVLTSLGDGSVRFVAETVDTGNQGAAFNFTGGASPYGVWGAMGSRNGGEAISQ</sequence>
<evidence type="ECO:0000313" key="3">
    <source>
        <dbReference type="EMBL" id="TWT30771.1"/>
    </source>
</evidence>
<keyword evidence="1" id="KW-1133">Transmembrane helix</keyword>
<dbReference type="OrthoDB" id="241541at2"/>
<dbReference type="InterPro" id="IPR045584">
    <property type="entry name" value="Pilin-like"/>
</dbReference>
<gene>
    <name evidence="3" type="ORF">Enr8_42960</name>
</gene>
<dbReference type="Proteomes" id="UP000318878">
    <property type="component" value="Unassembled WGS sequence"/>
</dbReference>
<feature type="domain" description="DUF1559" evidence="2">
    <location>
        <begin position="39"/>
        <end position="314"/>
    </location>
</feature>